<keyword evidence="4" id="KW-1185">Reference proteome</keyword>
<evidence type="ECO:0000313" key="4">
    <source>
        <dbReference type="Proteomes" id="UP001497453"/>
    </source>
</evidence>
<dbReference type="Proteomes" id="UP001497453">
    <property type="component" value="Chromosome 11"/>
</dbReference>
<evidence type="ECO:0000313" key="3">
    <source>
        <dbReference type="EMBL" id="CAL1698991.1"/>
    </source>
</evidence>
<proteinExistence type="predicted"/>
<dbReference type="EMBL" id="OZ037954">
    <property type="protein sequence ID" value="CAL1698991.1"/>
    <property type="molecule type" value="Genomic_DNA"/>
</dbReference>
<gene>
    <name evidence="3" type="ORF">GFSPODELE1_LOCUS2445</name>
</gene>
<evidence type="ECO:0000256" key="2">
    <source>
        <dbReference type="SAM" id="Phobius"/>
    </source>
</evidence>
<feature type="compositionally biased region" description="Polar residues" evidence="1">
    <location>
        <begin position="141"/>
        <end position="150"/>
    </location>
</feature>
<keyword evidence="2" id="KW-1133">Transmembrane helix</keyword>
<evidence type="ECO:0000256" key="1">
    <source>
        <dbReference type="SAM" id="MobiDB-lite"/>
    </source>
</evidence>
<organism evidence="3 4">
    <name type="scientific">Somion occarium</name>
    <dbReference type="NCBI Taxonomy" id="3059160"/>
    <lineage>
        <taxon>Eukaryota</taxon>
        <taxon>Fungi</taxon>
        <taxon>Dikarya</taxon>
        <taxon>Basidiomycota</taxon>
        <taxon>Agaricomycotina</taxon>
        <taxon>Agaricomycetes</taxon>
        <taxon>Polyporales</taxon>
        <taxon>Cerrenaceae</taxon>
        <taxon>Somion</taxon>
    </lineage>
</organism>
<reference evidence="4" key="1">
    <citation type="submission" date="2024-04" db="EMBL/GenBank/DDBJ databases">
        <authorList>
            <person name="Shaw F."/>
            <person name="Minotto A."/>
        </authorList>
    </citation>
    <scope>NUCLEOTIDE SEQUENCE [LARGE SCALE GENOMIC DNA]</scope>
</reference>
<keyword evidence="2" id="KW-0472">Membrane</keyword>
<accession>A0ABP1CTI2</accession>
<protein>
    <submittedName>
        <fullName evidence="3">Uncharacterized protein</fullName>
    </submittedName>
</protein>
<feature type="transmembrane region" description="Helical" evidence="2">
    <location>
        <begin position="41"/>
        <end position="63"/>
    </location>
</feature>
<feature type="compositionally biased region" description="Low complexity" evidence="1">
    <location>
        <begin position="151"/>
        <end position="162"/>
    </location>
</feature>
<feature type="region of interest" description="Disordered" evidence="1">
    <location>
        <begin position="141"/>
        <end position="165"/>
    </location>
</feature>
<keyword evidence="2" id="KW-0812">Transmembrane</keyword>
<sequence>MPPCRASSMIATPTNIDMSALSAQLSPRDETFGADPNTNNILIALGVVLALAFICILVNLGLIRWGDRSLFARLPCCTSRLSIFDEDDDEPILRKAKIRRIPRIHDIALASHPSSPKDDRNLTWKHLMPLSVRYLLPSNHKPSSYQQKHVPSSTPTHSPTTPEFRCCSQPTPVPLHASIRVAVAIAMPNDPNSCNTPCYEIGTADLAAPWKTTELRKKEKSQAIVARRDLDRRMMDAMLLSSTHCEYPNVPSAVSYLTL</sequence>
<name>A0ABP1CTI2_9APHY</name>